<gene>
    <name evidence="4" type="ORF">Z045_00675</name>
</gene>
<organism evidence="4 5">
    <name type="scientific">Rhodococcus pyridinivorans KG-16</name>
    <dbReference type="NCBI Taxonomy" id="1441730"/>
    <lineage>
        <taxon>Bacteria</taxon>
        <taxon>Bacillati</taxon>
        <taxon>Actinomycetota</taxon>
        <taxon>Actinomycetes</taxon>
        <taxon>Mycobacteriales</taxon>
        <taxon>Nocardiaceae</taxon>
        <taxon>Rhodococcus</taxon>
    </lineage>
</organism>
<dbReference type="PRINTS" id="PR00455">
    <property type="entry name" value="HTHTETR"/>
</dbReference>
<dbReference type="PANTHER" id="PTHR30055:SF226">
    <property type="entry name" value="HTH-TYPE TRANSCRIPTIONAL REGULATOR PKSA"/>
    <property type="match status" value="1"/>
</dbReference>
<sequence length="248" mass="27924">MTSGTGNSTRRLDSTGPDPAQFRVHVVTQAIRLFSEFGYESTTVEQIAAAAGVSRRTFFRQFRSKEDVIFADHESLLEQVAEYLSQDFEDPWAAACDGAKLVFGHFRDRRELAVWRYRVVQRVPALRERELVTTYRYERLFTDFLRAAVPTEKPVRTVSFAAAMTATHNFVLRAMIRGDETATAERLEQELLELRRTYGVVPVPEGATNGKAAPAPPAVAVVTYPAHLTPAEIAEQVRLQLEGARQHR</sequence>
<dbReference type="PATRIC" id="fig|1441730.3.peg.148"/>
<feature type="DNA-binding region" description="H-T-H motif" evidence="2">
    <location>
        <begin position="43"/>
        <end position="62"/>
    </location>
</feature>
<dbReference type="GO" id="GO:0000976">
    <property type="term" value="F:transcription cis-regulatory region binding"/>
    <property type="evidence" value="ECO:0007669"/>
    <property type="project" value="TreeGrafter"/>
</dbReference>
<evidence type="ECO:0000259" key="3">
    <source>
        <dbReference type="PROSITE" id="PS50977"/>
    </source>
</evidence>
<accession>A0A0V9UPV1</accession>
<dbReference type="InterPro" id="IPR001647">
    <property type="entry name" value="HTH_TetR"/>
</dbReference>
<reference evidence="5" key="1">
    <citation type="submission" date="2015-01" db="EMBL/GenBank/DDBJ databases">
        <title>Draft genome sequence of Rhodococcus pyridinivorans strain KG-16, a hydrocarbon-degrading bacterium.</title>
        <authorList>
            <person name="Aggarwal R.K."/>
            <person name="Dawar C."/>
        </authorList>
    </citation>
    <scope>NUCLEOTIDE SEQUENCE [LARGE SCALE GENOMIC DNA]</scope>
    <source>
        <strain evidence="5">KG-16</strain>
    </source>
</reference>
<dbReference type="EMBL" id="AZXY01000001">
    <property type="protein sequence ID" value="KSZ60038.1"/>
    <property type="molecule type" value="Genomic_DNA"/>
</dbReference>
<dbReference type="PANTHER" id="PTHR30055">
    <property type="entry name" value="HTH-TYPE TRANSCRIPTIONAL REGULATOR RUTR"/>
    <property type="match status" value="1"/>
</dbReference>
<dbReference type="SUPFAM" id="SSF46689">
    <property type="entry name" value="Homeodomain-like"/>
    <property type="match status" value="1"/>
</dbReference>
<dbReference type="Gene3D" id="1.10.357.10">
    <property type="entry name" value="Tetracycline Repressor, domain 2"/>
    <property type="match status" value="1"/>
</dbReference>
<dbReference type="GeneID" id="86868016"/>
<comment type="caution">
    <text evidence="4">The sequence shown here is derived from an EMBL/GenBank/DDBJ whole genome shotgun (WGS) entry which is preliminary data.</text>
</comment>
<dbReference type="RefSeq" id="WP_060650166.1">
    <property type="nucleotide sequence ID" value="NZ_AZXY01000001.1"/>
</dbReference>
<evidence type="ECO:0000256" key="1">
    <source>
        <dbReference type="ARBA" id="ARBA00023125"/>
    </source>
</evidence>
<feature type="domain" description="HTH tetR-type" evidence="3">
    <location>
        <begin position="20"/>
        <end position="80"/>
    </location>
</feature>
<evidence type="ECO:0000313" key="4">
    <source>
        <dbReference type="EMBL" id="KSZ60038.1"/>
    </source>
</evidence>
<protein>
    <submittedName>
        <fullName evidence="4">TetR family transcriptional regulator</fullName>
    </submittedName>
</protein>
<dbReference type="InterPro" id="IPR009057">
    <property type="entry name" value="Homeodomain-like_sf"/>
</dbReference>
<evidence type="ECO:0000313" key="5">
    <source>
        <dbReference type="Proteomes" id="UP000053060"/>
    </source>
</evidence>
<dbReference type="GO" id="GO:0003700">
    <property type="term" value="F:DNA-binding transcription factor activity"/>
    <property type="evidence" value="ECO:0007669"/>
    <property type="project" value="TreeGrafter"/>
</dbReference>
<reference evidence="4 5" key="2">
    <citation type="journal article" date="2016" name="Genome Announc.">
        <title>Draft Genome Sequence of a Versatile Hydrocarbon-Degrading Bacterium, Rhodococcus pyridinivorans Strain KG-16, Collected from Oil Fields in India.</title>
        <authorList>
            <person name="Aggarwal R.K."/>
            <person name="Dawar C."/>
            <person name="Phanindranath R."/>
            <person name="Mutnuri L."/>
            <person name="Dayal A.M."/>
        </authorList>
    </citation>
    <scope>NUCLEOTIDE SEQUENCE [LARGE SCALE GENOMIC DNA]</scope>
    <source>
        <strain evidence="4 5">KG-16</strain>
    </source>
</reference>
<name>A0A0V9UPV1_9NOCA</name>
<keyword evidence="1 2" id="KW-0238">DNA-binding</keyword>
<dbReference type="Proteomes" id="UP000053060">
    <property type="component" value="Unassembled WGS sequence"/>
</dbReference>
<dbReference type="AlphaFoldDB" id="A0A0V9UPV1"/>
<proteinExistence type="predicted"/>
<dbReference type="Pfam" id="PF00440">
    <property type="entry name" value="TetR_N"/>
    <property type="match status" value="1"/>
</dbReference>
<dbReference type="PROSITE" id="PS50977">
    <property type="entry name" value="HTH_TETR_2"/>
    <property type="match status" value="1"/>
</dbReference>
<evidence type="ECO:0000256" key="2">
    <source>
        <dbReference type="PROSITE-ProRule" id="PRU00335"/>
    </source>
</evidence>
<dbReference type="InterPro" id="IPR050109">
    <property type="entry name" value="HTH-type_TetR-like_transc_reg"/>
</dbReference>